<dbReference type="STRING" id="1185876.BN8_05368"/>
<comment type="caution">
    <text evidence="5">The sequence shown here is derived from an EMBL/GenBank/DDBJ whole genome shotgun (WGS) entry which is preliminary data.</text>
</comment>
<dbReference type="SUPFAM" id="SSF49464">
    <property type="entry name" value="Carboxypeptidase regulatory domain-like"/>
    <property type="match status" value="1"/>
</dbReference>
<feature type="domain" description="TonB-dependent transporter Oar-like beta-barrel" evidence="4">
    <location>
        <begin position="353"/>
        <end position="1005"/>
    </location>
</feature>
<keyword evidence="6" id="KW-1185">Reference proteome</keyword>
<dbReference type="SUPFAM" id="SSF56935">
    <property type="entry name" value="Porins"/>
    <property type="match status" value="1"/>
</dbReference>
<comment type="subcellular location">
    <subcellularLocation>
        <location evidence="1">Cell outer membrane</location>
    </subcellularLocation>
</comment>
<dbReference type="InterPro" id="IPR057601">
    <property type="entry name" value="Oar-like_b-barrel"/>
</dbReference>
<evidence type="ECO:0000313" key="5">
    <source>
        <dbReference type="EMBL" id="CCH56060.1"/>
    </source>
</evidence>
<dbReference type="RefSeq" id="WP_009284625.1">
    <property type="nucleotide sequence ID" value="NZ_CAIT01000009.1"/>
</dbReference>
<protein>
    <submittedName>
        <fullName evidence="5">Protein oar</fullName>
    </submittedName>
</protein>
<accession>I2GQ82</accession>
<reference evidence="5 6" key="1">
    <citation type="journal article" date="2012" name="J. Bacteriol.">
        <title>Genome Sequence of the Filamentous Bacterium Fibrisoma limi BUZ 3T.</title>
        <authorList>
            <person name="Filippini M."/>
            <person name="Qi W."/>
            <person name="Jaenicke S."/>
            <person name="Goesmann A."/>
            <person name="Smits T.H."/>
            <person name="Bagheri H.C."/>
        </authorList>
    </citation>
    <scope>NUCLEOTIDE SEQUENCE [LARGE SCALE GENOMIC DNA]</scope>
    <source>
        <strain evidence="6">BUZ 3T</strain>
    </source>
</reference>
<evidence type="ECO:0000259" key="4">
    <source>
        <dbReference type="Pfam" id="PF25183"/>
    </source>
</evidence>
<dbReference type="Gene3D" id="2.60.40.1120">
    <property type="entry name" value="Carboxypeptidase-like, regulatory domain"/>
    <property type="match status" value="1"/>
</dbReference>
<dbReference type="GO" id="GO:0009279">
    <property type="term" value="C:cell outer membrane"/>
    <property type="evidence" value="ECO:0007669"/>
    <property type="project" value="UniProtKB-SubCell"/>
</dbReference>
<gene>
    <name evidence="5" type="primary">oar7</name>
    <name evidence="5" type="ORF">BN8_05368</name>
</gene>
<keyword evidence="3" id="KW-0998">Cell outer membrane</keyword>
<dbReference type="InterPro" id="IPR008969">
    <property type="entry name" value="CarboxyPept-like_regulatory"/>
</dbReference>
<dbReference type="EMBL" id="CAIT01000009">
    <property type="protein sequence ID" value="CCH56060.1"/>
    <property type="molecule type" value="Genomic_DNA"/>
</dbReference>
<evidence type="ECO:0000313" key="6">
    <source>
        <dbReference type="Proteomes" id="UP000009309"/>
    </source>
</evidence>
<dbReference type="Gene3D" id="2.40.170.20">
    <property type="entry name" value="TonB-dependent receptor, beta-barrel domain"/>
    <property type="match status" value="1"/>
</dbReference>
<sequence length="1079" mass="119092">MDRCFTDFFKLIFCLSCLVLLTTPDTFGQATDATITGVVKGTNGDALPGATITARNESTGFQTGTVSNIEGRFTMRQVPLGGPYTITVTYVGFANQTRTGYRLNQGDRLEVNFNLSENASQLQEIKITENALKSRTDRLGAATAITANNIAKLPVINRDFNSLLTLSPLSNSGISLGGQLPSSTNFLVDGASARNNLTSGDLGSGPYTISLEAIREFEVSTNDYDVTKGRQGGGTVSVVTKSGTNTFTGSVFGFHNADWLASPRDIRGNIRTVDFSRTQYGFSLGGPIIKDKLHFFAALDRQNESSPFYIADIRTDADANALRISRGALDSLITIGREKYGLSSAKQVGEFNRKTVANTFFTRFDWQINNKHTLTLRNNFSNWNNPNSVDDNSNINLFEVYSSFSSLENSTLMSLRSTFKPTLINELKVQYQYSTRNYEPNELLPSANIPRAIVTVRSTLPNGTLGNTQVQLGGQRFTPERNMERQIQLANTTYLTKGRYNFAFGTDNTLTYLDTYISNEQNGRFIFNSLQEFNNLNPSRYAREVPLRGIPSVQQYVLNASLFGQVQFNPLPNVTAQAGLRWDLTSYLTKADYNPVVDRELGLRTDVNPTDWNNIQPRLQLTWDVQGKGRDIIRIGGGAFSAYVINYAQVNNIQNSGTKVAAIDVTRPSNASQPNLVPRPDFVSYRNNPATAPGVPAGAPTVSTINLNDPNFQVPTIYKANVSYNHFFSDNFRVGANLLYTNTVNNYVYLDRNLVDQPFFTLTNEANRGVFVPANTIATNSGQTNNVLGRKTQAVGRTLMLTNGAKLRTLTFVLDGELRLPRNGVVAFSYTWNDARDNTSYNGNVANTSTFRPIKSDPRDLSEINYSDNQFRHKVVLYGTTPSVRGFALSVRFSGLGGTRYSLTTDGDINGDFVGGPGTDNDLAYIFDPNNSATPEPIRASMQRVLNNPENRAADYIRNNLGTIADRNGGENPFSGTFDVRLIKTIPTFRKQALELTIDVFNFGNLLGQALDGVTFRGEQSRSSKNWGGNYNLGNQTLLIPTGFNATTRQYVYRVNENVGITQKNGTPYTVQLGARYAF</sequence>
<evidence type="ECO:0000256" key="1">
    <source>
        <dbReference type="ARBA" id="ARBA00004442"/>
    </source>
</evidence>
<feature type="domain" description="TonB-dependent transporter Oar-like beta-barrel" evidence="4">
    <location>
        <begin position="239"/>
        <end position="306"/>
    </location>
</feature>
<dbReference type="Pfam" id="PF25183">
    <property type="entry name" value="OMP_b-brl_4"/>
    <property type="match status" value="2"/>
</dbReference>
<dbReference type="OrthoDB" id="9768147at2"/>
<name>I2GQ82_9BACT</name>
<dbReference type="InterPro" id="IPR036942">
    <property type="entry name" value="Beta-barrel_TonB_sf"/>
</dbReference>
<dbReference type="Proteomes" id="UP000009309">
    <property type="component" value="Unassembled WGS sequence"/>
</dbReference>
<dbReference type="AlphaFoldDB" id="I2GQ82"/>
<organism evidence="5 6">
    <name type="scientific">Fibrisoma limi BUZ 3</name>
    <dbReference type="NCBI Taxonomy" id="1185876"/>
    <lineage>
        <taxon>Bacteria</taxon>
        <taxon>Pseudomonadati</taxon>
        <taxon>Bacteroidota</taxon>
        <taxon>Cytophagia</taxon>
        <taxon>Cytophagales</taxon>
        <taxon>Spirosomataceae</taxon>
        <taxon>Fibrisoma</taxon>
    </lineage>
</organism>
<dbReference type="eggNOG" id="COG4771">
    <property type="taxonomic scope" value="Bacteria"/>
</dbReference>
<evidence type="ECO:0000256" key="3">
    <source>
        <dbReference type="ARBA" id="ARBA00023237"/>
    </source>
</evidence>
<keyword evidence="2" id="KW-0472">Membrane</keyword>
<evidence type="ECO:0000256" key="2">
    <source>
        <dbReference type="ARBA" id="ARBA00023136"/>
    </source>
</evidence>
<dbReference type="Pfam" id="PF13620">
    <property type="entry name" value="CarboxypepD_reg"/>
    <property type="match status" value="1"/>
</dbReference>
<proteinExistence type="predicted"/>